<feature type="compositionally biased region" description="Basic and acidic residues" evidence="1">
    <location>
        <begin position="78"/>
        <end position="89"/>
    </location>
</feature>
<evidence type="ECO:0000313" key="2">
    <source>
        <dbReference type="EMBL" id="OLQ08083.1"/>
    </source>
</evidence>
<organism evidence="2 3">
    <name type="scientific">Symbiodinium microadriaticum</name>
    <name type="common">Dinoflagellate</name>
    <name type="synonym">Zooxanthella microadriatica</name>
    <dbReference type="NCBI Taxonomy" id="2951"/>
    <lineage>
        <taxon>Eukaryota</taxon>
        <taxon>Sar</taxon>
        <taxon>Alveolata</taxon>
        <taxon>Dinophyceae</taxon>
        <taxon>Suessiales</taxon>
        <taxon>Symbiodiniaceae</taxon>
        <taxon>Symbiodinium</taxon>
    </lineage>
</organism>
<evidence type="ECO:0000256" key="1">
    <source>
        <dbReference type="SAM" id="MobiDB-lite"/>
    </source>
</evidence>
<reference evidence="2 3" key="1">
    <citation type="submission" date="2016-02" db="EMBL/GenBank/DDBJ databases">
        <title>Genome analysis of coral dinoflagellate symbionts highlights evolutionary adaptations to a symbiotic lifestyle.</title>
        <authorList>
            <person name="Aranda M."/>
            <person name="Li Y."/>
            <person name="Liew Y.J."/>
            <person name="Baumgarten S."/>
            <person name="Simakov O."/>
            <person name="Wilson M."/>
            <person name="Piel J."/>
            <person name="Ashoor H."/>
            <person name="Bougouffa S."/>
            <person name="Bajic V.B."/>
            <person name="Ryu T."/>
            <person name="Ravasi T."/>
            <person name="Bayer T."/>
            <person name="Micklem G."/>
            <person name="Kim H."/>
            <person name="Bhak J."/>
            <person name="Lajeunesse T.C."/>
            <person name="Voolstra C.R."/>
        </authorList>
    </citation>
    <scope>NUCLEOTIDE SEQUENCE [LARGE SCALE GENOMIC DNA]</scope>
    <source>
        <strain evidence="2 3">CCMP2467</strain>
    </source>
</reference>
<protein>
    <submittedName>
        <fullName evidence="2">Uncharacterized protein</fullName>
    </submittedName>
</protein>
<evidence type="ECO:0000313" key="3">
    <source>
        <dbReference type="Proteomes" id="UP000186817"/>
    </source>
</evidence>
<dbReference type="OrthoDB" id="447457at2759"/>
<accession>A0A1Q9EKV6</accession>
<comment type="caution">
    <text evidence="2">The sequence shown here is derived from an EMBL/GenBank/DDBJ whole genome shotgun (WGS) entry which is preliminary data.</text>
</comment>
<sequence>MKQQNAQLVRLYCTTLTDWSINAVNELYSDNSWDQSWDESLWSWDSWSWDSWDPWGWSSDFLWEPWPTEATSSAKAETLTRKPTEEDGGKYSGTQTWPSAGTWTISYEAPVTLYVWVMKHHFNAGVDAALSGDGWEKVDAGDFKRSDNHVLNVWIRSFSSGSQCQIETTGFMVGGVVSNGCQVLRQPPAMHAATSLAVLDANAKIARMLAWNAAFPMGGRLGFSHAALSSNDITAGGMRAGRREAKETSLQK</sequence>
<dbReference type="AlphaFoldDB" id="A0A1Q9EKV6"/>
<name>A0A1Q9EKV6_SYMMI</name>
<feature type="region of interest" description="Disordered" evidence="1">
    <location>
        <begin position="72"/>
        <end position="93"/>
    </location>
</feature>
<dbReference type="Proteomes" id="UP000186817">
    <property type="component" value="Unassembled WGS sequence"/>
</dbReference>
<keyword evidence="3" id="KW-1185">Reference proteome</keyword>
<gene>
    <name evidence="2" type="ORF">AK812_SmicGene8410</name>
</gene>
<dbReference type="EMBL" id="LSRX01000124">
    <property type="protein sequence ID" value="OLQ08083.1"/>
    <property type="molecule type" value="Genomic_DNA"/>
</dbReference>
<proteinExistence type="predicted"/>